<evidence type="ECO:0000313" key="3">
    <source>
        <dbReference type="Proteomes" id="UP000310200"/>
    </source>
</evidence>
<keyword evidence="3" id="KW-1185">Reference proteome</keyword>
<evidence type="ECO:0000256" key="1">
    <source>
        <dbReference type="SAM" id="MobiDB-lite"/>
    </source>
</evidence>
<accession>A0A4S2KW22</accession>
<proteinExistence type="predicted"/>
<gene>
    <name evidence="2" type="ORF">DBV15_08777</name>
</gene>
<feature type="non-terminal residue" evidence="2">
    <location>
        <position position="1"/>
    </location>
</feature>
<name>A0A4S2KW22_9HYME</name>
<feature type="compositionally biased region" description="Basic and acidic residues" evidence="1">
    <location>
        <begin position="51"/>
        <end position="62"/>
    </location>
</feature>
<evidence type="ECO:0000313" key="2">
    <source>
        <dbReference type="EMBL" id="TGZ54160.1"/>
    </source>
</evidence>
<dbReference type="Proteomes" id="UP000310200">
    <property type="component" value="Unassembled WGS sequence"/>
</dbReference>
<sequence>YKLRRKASSFGKLRQKETRRKQFVLFVPCKIAKHVVTTFFWDIFRKCLDQRSREKDATDRDPSTAARPTMFARQRSRATPTTVDDSTVRHPSDSFETPNSTINCPRRKVFGIEKVSAKLLPSTRTDIQISVGHTERIPIERVLNAPFTRL</sequence>
<feature type="region of interest" description="Disordered" evidence="1">
    <location>
        <begin position="51"/>
        <end position="100"/>
    </location>
</feature>
<protein>
    <submittedName>
        <fullName evidence="2">Uncharacterized protein</fullName>
    </submittedName>
</protein>
<comment type="caution">
    <text evidence="2">The sequence shown here is derived from an EMBL/GenBank/DDBJ whole genome shotgun (WGS) entry which is preliminary data.</text>
</comment>
<dbReference type="EMBL" id="QBLH01000812">
    <property type="protein sequence ID" value="TGZ54160.1"/>
    <property type="molecule type" value="Genomic_DNA"/>
</dbReference>
<organism evidence="2 3">
    <name type="scientific">Temnothorax longispinosus</name>
    <dbReference type="NCBI Taxonomy" id="300112"/>
    <lineage>
        <taxon>Eukaryota</taxon>
        <taxon>Metazoa</taxon>
        <taxon>Ecdysozoa</taxon>
        <taxon>Arthropoda</taxon>
        <taxon>Hexapoda</taxon>
        <taxon>Insecta</taxon>
        <taxon>Pterygota</taxon>
        <taxon>Neoptera</taxon>
        <taxon>Endopterygota</taxon>
        <taxon>Hymenoptera</taxon>
        <taxon>Apocrita</taxon>
        <taxon>Aculeata</taxon>
        <taxon>Formicoidea</taxon>
        <taxon>Formicidae</taxon>
        <taxon>Myrmicinae</taxon>
        <taxon>Temnothorax</taxon>
    </lineage>
</organism>
<dbReference type="AlphaFoldDB" id="A0A4S2KW22"/>
<reference evidence="2 3" key="1">
    <citation type="journal article" date="2019" name="Philos. Trans. R. Soc. Lond., B, Biol. Sci.">
        <title>Ant behaviour and brain gene expression of defending hosts depend on the ecological success of the intruding social parasite.</title>
        <authorList>
            <person name="Kaur R."/>
            <person name="Stoldt M."/>
            <person name="Jongepier E."/>
            <person name="Feldmeyer B."/>
            <person name="Menzel F."/>
            <person name="Bornberg-Bauer E."/>
            <person name="Foitzik S."/>
        </authorList>
    </citation>
    <scope>NUCLEOTIDE SEQUENCE [LARGE SCALE GENOMIC DNA]</scope>
    <source>
        <tissue evidence="2">Whole body</tissue>
    </source>
</reference>
<feature type="non-terminal residue" evidence="2">
    <location>
        <position position="150"/>
    </location>
</feature>